<organism evidence="1 2">
    <name type="scientific">Caerostris extrusa</name>
    <name type="common">Bark spider</name>
    <name type="synonym">Caerostris bankana</name>
    <dbReference type="NCBI Taxonomy" id="172846"/>
    <lineage>
        <taxon>Eukaryota</taxon>
        <taxon>Metazoa</taxon>
        <taxon>Ecdysozoa</taxon>
        <taxon>Arthropoda</taxon>
        <taxon>Chelicerata</taxon>
        <taxon>Arachnida</taxon>
        <taxon>Araneae</taxon>
        <taxon>Araneomorphae</taxon>
        <taxon>Entelegynae</taxon>
        <taxon>Araneoidea</taxon>
        <taxon>Araneidae</taxon>
        <taxon>Caerostris</taxon>
    </lineage>
</organism>
<evidence type="ECO:0000313" key="2">
    <source>
        <dbReference type="Proteomes" id="UP001054945"/>
    </source>
</evidence>
<dbReference type="AlphaFoldDB" id="A0AAV4RC21"/>
<name>A0AAV4RC21_CAEEX</name>
<sequence>MPVVTKKKKENQLRNIRLLLNEMVSYNLNQELNTKTTHRFEENARRKDIHAIMQFEMKELEDEVSHLAVKKAPRIQSTNTEHI</sequence>
<reference evidence="1 2" key="1">
    <citation type="submission" date="2021-06" db="EMBL/GenBank/DDBJ databases">
        <title>Caerostris extrusa draft genome.</title>
        <authorList>
            <person name="Kono N."/>
            <person name="Arakawa K."/>
        </authorList>
    </citation>
    <scope>NUCLEOTIDE SEQUENCE [LARGE SCALE GENOMIC DNA]</scope>
</reference>
<dbReference type="EMBL" id="BPLR01007800">
    <property type="protein sequence ID" value="GIY19838.1"/>
    <property type="molecule type" value="Genomic_DNA"/>
</dbReference>
<gene>
    <name evidence="1" type="ORF">CEXT_63241</name>
</gene>
<dbReference type="Proteomes" id="UP001054945">
    <property type="component" value="Unassembled WGS sequence"/>
</dbReference>
<keyword evidence="2" id="KW-1185">Reference proteome</keyword>
<accession>A0AAV4RC21</accession>
<proteinExistence type="predicted"/>
<comment type="caution">
    <text evidence="1">The sequence shown here is derived from an EMBL/GenBank/DDBJ whole genome shotgun (WGS) entry which is preliminary data.</text>
</comment>
<evidence type="ECO:0000313" key="1">
    <source>
        <dbReference type="EMBL" id="GIY19838.1"/>
    </source>
</evidence>
<protein>
    <submittedName>
        <fullName evidence="1">Uncharacterized protein</fullName>
    </submittedName>
</protein>